<dbReference type="EMBL" id="BARV01008732">
    <property type="protein sequence ID" value="GAI07487.1"/>
    <property type="molecule type" value="Genomic_DNA"/>
</dbReference>
<evidence type="ECO:0000256" key="1">
    <source>
        <dbReference type="SAM" id="Phobius"/>
    </source>
</evidence>
<keyword evidence="1" id="KW-1133">Transmembrane helix</keyword>
<organism evidence="2">
    <name type="scientific">marine sediment metagenome</name>
    <dbReference type="NCBI Taxonomy" id="412755"/>
    <lineage>
        <taxon>unclassified sequences</taxon>
        <taxon>metagenomes</taxon>
        <taxon>ecological metagenomes</taxon>
    </lineage>
</organism>
<feature type="transmembrane region" description="Helical" evidence="1">
    <location>
        <begin position="6"/>
        <end position="29"/>
    </location>
</feature>
<gene>
    <name evidence="2" type="ORF">S06H3_17471</name>
</gene>
<keyword evidence="1" id="KW-0472">Membrane</keyword>
<sequence length="188" mass="22835">MIGEIFALLFVFLTPLFLFLIVSIIWYFWSKDKCRTEIFKDKEMIIKRKLNRLIWKQEAPFGEIRYPIMLITCSSFVFIIITLGFGASIDTHTGQPVWEIDWNQYFDEETGLYDPWVVSPMDQFMINNRPTIFAMLWFGYCGMICVLVLGWFQYMKWRWEHIPVEKQIILKRVYKDVELERIKRKKRF</sequence>
<proteinExistence type="predicted"/>
<reference evidence="2" key="1">
    <citation type="journal article" date="2014" name="Front. Microbiol.">
        <title>High frequency of phylogenetically diverse reductive dehalogenase-homologous genes in deep subseafloor sedimentary metagenomes.</title>
        <authorList>
            <person name="Kawai M."/>
            <person name="Futagami T."/>
            <person name="Toyoda A."/>
            <person name="Takaki Y."/>
            <person name="Nishi S."/>
            <person name="Hori S."/>
            <person name="Arai W."/>
            <person name="Tsubouchi T."/>
            <person name="Morono Y."/>
            <person name="Uchiyama I."/>
            <person name="Ito T."/>
            <person name="Fujiyama A."/>
            <person name="Inagaki F."/>
            <person name="Takami H."/>
        </authorList>
    </citation>
    <scope>NUCLEOTIDE SEQUENCE</scope>
    <source>
        <strain evidence="2">Expedition CK06-06</strain>
    </source>
</reference>
<accession>X1KKB6</accession>
<dbReference type="AlphaFoldDB" id="X1KKB6"/>
<name>X1KKB6_9ZZZZ</name>
<keyword evidence="1" id="KW-0812">Transmembrane</keyword>
<feature type="transmembrane region" description="Helical" evidence="1">
    <location>
        <begin position="131"/>
        <end position="152"/>
    </location>
</feature>
<feature type="transmembrane region" description="Helical" evidence="1">
    <location>
        <begin position="66"/>
        <end position="89"/>
    </location>
</feature>
<comment type="caution">
    <text evidence="2">The sequence shown here is derived from an EMBL/GenBank/DDBJ whole genome shotgun (WGS) entry which is preliminary data.</text>
</comment>
<evidence type="ECO:0000313" key="2">
    <source>
        <dbReference type="EMBL" id="GAI07487.1"/>
    </source>
</evidence>
<protein>
    <submittedName>
        <fullName evidence="2">Uncharacterized protein</fullName>
    </submittedName>
</protein>